<keyword evidence="7 12" id="KW-0067">ATP-binding</keyword>
<protein>
    <recommendedName>
        <fullName evidence="11 12">Replicative DNA helicase</fullName>
        <ecNumber evidence="11 12">5.6.2.3</ecNumber>
    </recommendedName>
</protein>
<evidence type="ECO:0000256" key="3">
    <source>
        <dbReference type="ARBA" id="ARBA00022705"/>
    </source>
</evidence>
<dbReference type="InterPro" id="IPR007694">
    <property type="entry name" value="DNA_helicase_DnaB-like_C"/>
</dbReference>
<dbReference type="FunFam" id="3.40.50.300:FF:000076">
    <property type="entry name" value="Replicative DNA helicase"/>
    <property type="match status" value="1"/>
</dbReference>
<reference evidence="15 16" key="1">
    <citation type="submission" date="2020-01" db="EMBL/GenBank/DDBJ databases">
        <title>Complete and circular genome sequences of six lactobacillus isolates from horses.</title>
        <authorList>
            <person name="Hassan H.M."/>
        </authorList>
    </citation>
    <scope>NUCLEOTIDE SEQUENCE [LARGE SCALE GENOMIC DNA]</scope>
    <source>
        <strain evidence="15 16">1A</strain>
    </source>
</reference>
<dbReference type="Gene3D" id="1.10.860.10">
    <property type="entry name" value="DNAb Helicase, Chain A"/>
    <property type="match status" value="1"/>
</dbReference>
<dbReference type="GO" id="GO:0042802">
    <property type="term" value="F:identical protein binding"/>
    <property type="evidence" value="ECO:0007669"/>
    <property type="project" value="UniProtKB-ARBA"/>
</dbReference>
<dbReference type="GO" id="GO:0003677">
    <property type="term" value="F:DNA binding"/>
    <property type="evidence" value="ECO:0007669"/>
    <property type="project" value="UniProtKB-UniRule"/>
</dbReference>
<comment type="function">
    <text evidence="12">The main replicative DNA helicase, it participates in initiation and elongation during chromosome replication. Travels ahead of the DNA replisome, separating dsDNA into templates for DNA synthesis. A processive ATP-dependent 5'-3' DNA helicase it has DNA-dependent ATPase activity.</text>
</comment>
<name>A0A7H9EHV6_9LACO</name>
<dbReference type="GO" id="GO:0043139">
    <property type="term" value="F:5'-3' DNA helicase activity"/>
    <property type="evidence" value="ECO:0007669"/>
    <property type="project" value="UniProtKB-EC"/>
</dbReference>
<evidence type="ECO:0000256" key="10">
    <source>
        <dbReference type="ARBA" id="ARBA00048954"/>
    </source>
</evidence>
<dbReference type="PROSITE" id="PS51199">
    <property type="entry name" value="SF4_HELICASE"/>
    <property type="match status" value="1"/>
</dbReference>
<evidence type="ECO:0000256" key="6">
    <source>
        <dbReference type="ARBA" id="ARBA00022806"/>
    </source>
</evidence>
<keyword evidence="6 12" id="KW-0347">Helicase</keyword>
<feature type="compositionally biased region" description="Polar residues" evidence="13">
    <location>
        <begin position="476"/>
        <end position="489"/>
    </location>
</feature>
<dbReference type="GO" id="GO:1990077">
    <property type="term" value="C:primosome complex"/>
    <property type="evidence" value="ECO:0007669"/>
    <property type="project" value="UniProtKB-UniRule"/>
</dbReference>
<dbReference type="GO" id="GO:0006269">
    <property type="term" value="P:DNA replication, synthesis of primer"/>
    <property type="evidence" value="ECO:0007669"/>
    <property type="project" value="UniProtKB-UniRule"/>
</dbReference>
<dbReference type="GO" id="GO:0005829">
    <property type="term" value="C:cytosol"/>
    <property type="evidence" value="ECO:0007669"/>
    <property type="project" value="TreeGrafter"/>
</dbReference>
<keyword evidence="9" id="KW-0413">Isomerase</keyword>
<dbReference type="InterPro" id="IPR007693">
    <property type="entry name" value="DNA_helicase_DnaB-like_N"/>
</dbReference>
<evidence type="ECO:0000256" key="5">
    <source>
        <dbReference type="ARBA" id="ARBA00022801"/>
    </source>
</evidence>
<evidence type="ECO:0000313" key="15">
    <source>
        <dbReference type="EMBL" id="QLL77204.1"/>
    </source>
</evidence>
<keyword evidence="2 12" id="KW-0639">Primosome</keyword>
<keyword evidence="8 12" id="KW-0238">DNA-binding</keyword>
<dbReference type="InterPro" id="IPR007692">
    <property type="entry name" value="DNA_helicase_DnaB"/>
</dbReference>
<dbReference type="FunFam" id="1.10.860.10:FF:000001">
    <property type="entry name" value="Replicative DNA helicase"/>
    <property type="match status" value="1"/>
</dbReference>
<comment type="catalytic activity">
    <reaction evidence="10 12">
        <text>ATP + H2O = ADP + phosphate + H(+)</text>
        <dbReference type="Rhea" id="RHEA:13065"/>
        <dbReference type="ChEBI" id="CHEBI:15377"/>
        <dbReference type="ChEBI" id="CHEBI:15378"/>
        <dbReference type="ChEBI" id="CHEBI:30616"/>
        <dbReference type="ChEBI" id="CHEBI:43474"/>
        <dbReference type="ChEBI" id="CHEBI:456216"/>
        <dbReference type="EC" id="5.6.2.3"/>
    </reaction>
</comment>
<dbReference type="CDD" id="cd00984">
    <property type="entry name" value="DnaB_C"/>
    <property type="match status" value="1"/>
</dbReference>
<evidence type="ECO:0000256" key="2">
    <source>
        <dbReference type="ARBA" id="ARBA00022515"/>
    </source>
</evidence>
<evidence type="ECO:0000256" key="1">
    <source>
        <dbReference type="ARBA" id="ARBA00008428"/>
    </source>
</evidence>
<keyword evidence="4 12" id="KW-0547">Nucleotide-binding</keyword>
<dbReference type="SUPFAM" id="SSF52540">
    <property type="entry name" value="P-loop containing nucleoside triphosphate hydrolases"/>
    <property type="match status" value="1"/>
</dbReference>
<evidence type="ECO:0000256" key="9">
    <source>
        <dbReference type="ARBA" id="ARBA00023235"/>
    </source>
</evidence>
<dbReference type="NCBIfam" id="TIGR00665">
    <property type="entry name" value="DnaB"/>
    <property type="match status" value="1"/>
</dbReference>
<proteinExistence type="inferred from homology"/>
<dbReference type="AlphaFoldDB" id="A0A7H9EHV6"/>
<keyword evidence="5 12" id="KW-0378">Hydrolase</keyword>
<dbReference type="InterPro" id="IPR036185">
    <property type="entry name" value="DNA_heli_DnaB-like_N_sf"/>
</dbReference>
<evidence type="ECO:0000256" key="8">
    <source>
        <dbReference type="ARBA" id="ARBA00023125"/>
    </source>
</evidence>
<accession>A0A7H9EHV6</accession>
<dbReference type="Pfam" id="PF03796">
    <property type="entry name" value="DnaB_C"/>
    <property type="match status" value="1"/>
</dbReference>
<dbReference type="Proteomes" id="UP000510886">
    <property type="component" value="Chromosome"/>
</dbReference>
<evidence type="ECO:0000256" key="12">
    <source>
        <dbReference type="RuleBase" id="RU362085"/>
    </source>
</evidence>
<feature type="domain" description="SF4 helicase" evidence="14">
    <location>
        <begin position="237"/>
        <end position="529"/>
    </location>
</feature>
<dbReference type="NCBIfam" id="NF004384">
    <property type="entry name" value="PRK05748.1"/>
    <property type="match status" value="1"/>
</dbReference>
<evidence type="ECO:0000256" key="13">
    <source>
        <dbReference type="SAM" id="MobiDB-lite"/>
    </source>
</evidence>
<evidence type="ECO:0000256" key="11">
    <source>
        <dbReference type="NCBIfam" id="TIGR00665"/>
    </source>
</evidence>
<dbReference type="GO" id="GO:0016787">
    <property type="term" value="F:hydrolase activity"/>
    <property type="evidence" value="ECO:0007669"/>
    <property type="project" value="UniProtKB-KW"/>
</dbReference>
<organism evidence="15 16">
    <name type="scientific">Ligilactobacillus saerimneri</name>
    <dbReference type="NCBI Taxonomy" id="228229"/>
    <lineage>
        <taxon>Bacteria</taxon>
        <taxon>Bacillati</taxon>
        <taxon>Bacillota</taxon>
        <taxon>Bacilli</taxon>
        <taxon>Lactobacillales</taxon>
        <taxon>Lactobacillaceae</taxon>
        <taxon>Ligilactobacillus</taxon>
    </lineage>
</organism>
<dbReference type="PANTHER" id="PTHR30153:SF2">
    <property type="entry name" value="REPLICATIVE DNA HELICASE"/>
    <property type="match status" value="1"/>
</dbReference>
<evidence type="ECO:0000256" key="4">
    <source>
        <dbReference type="ARBA" id="ARBA00022741"/>
    </source>
</evidence>
<dbReference type="Gene3D" id="3.40.50.300">
    <property type="entry name" value="P-loop containing nucleotide triphosphate hydrolases"/>
    <property type="match status" value="1"/>
</dbReference>
<evidence type="ECO:0000259" key="14">
    <source>
        <dbReference type="PROSITE" id="PS51199"/>
    </source>
</evidence>
<gene>
    <name evidence="15" type="primary">dnaB</name>
    <name evidence="15" type="ORF">GTO87_00285</name>
</gene>
<evidence type="ECO:0000313" key="16">
    <source>
        <dbReference type="Proteomes" id="UP000510886"/>
    </source>
</evidence>
<sequence>MLTNCSKLLVTLITIKVELLHLFLLFHKRLCNCIYNQAVRSYAKIGNRIIYERKNIVASENTLNNYLPPQNIEAERAVLGAILLNNSAIATALEYLQPEDFYKHAHRILFQTMVELNDKDQPLDTVTLLNTLKSNNQLEDVGGATIISEIASVVPSAANIAYYAKIVADKATARRLIAAATDIITQTNEGGMEIADILDDAERSIMGVSSNRNSGGFRRIDEVLDKTVDEINRLATQGNEITGLPTGYTGFDRLTSGLQPDNLIILAARPAVGKTAFALNMAQNIATSRETTVALFSLEMSAESLVSRMICAEGTIRADHLRNGSLDEDEYRKLMMAVGSLSRASIYIDDTPGIKMSQIRAKCLRLAKERQKDKPLGLVVIDYLQLIEGSNKESRQQEVSEISRQLKKLAKEINVPVIALSQLSRRVESREDKRPVLSDIRESGSIEQDADIVAFLYREDYYESTNLTPKADENSDNQQPFQNTDSNQADEVPSTVELIIEKNRAGARGTVNLAFSKQYNKFTNIANFEAPDQ</sequence>
<keyword evidence="3 12" id="KW-0235">DNA replication</keyword>
<dbReference type="SUPFAM" id="SSF48024">
    <property type="entry name" value="N-terminal domain of DnaB helicase"/>
    <property type="match status" value="1"/>
</dbReference>
<dbReference type="InterPro" id="IPR016136">
    <property type="entry name" value="DNA_helicase_N/primase_C"/>
</dbReference>
<dbReference type="KEGG" id="lsw:GTO87_00285"/>
<evidence type="ECO:0000256" key="7">
    <source>
        <dbReference type="ARBA" id="ARBA00022840"/>
    </source>
</evidence>
<dbReference type="EMBL" id="CP047418">
    <property type="protein sequence ID" value="QLL77204.1"/>
    <property type="molecule type" value="Genomic_DNA"/>
</dbReference>
<dbReference type="PANTHER" id="PTHR30153">
    <property type="entry name" value="REPLICATIVE DNA HELICASE DNAB"/>
    <property type="match status" value="1"/>
</dbReference>
<dbReference type="Pfam" id="PF00772">
    <property type="entry name" value="DnaB"/>
    <property type="match status" value="1"/>
</dbReference>
<feature type="region of interest" description="Disordered" evidence="13">
    <location>
        <begin position="467"/>
        <end position="492"/>
    </location>
</feature>
<comment type="similarity">
    <text evidence="1 12">Belongs to the helicase family. DnaB subfamily.</text>
</comment>
<dbReference type="InterPro" id="IPR027417">
    <property type="entry name" value="P-loop_NTPase"/>
</dbReference>
<dbReference type="EC" id="5.6.2.3" evidence="11 12"/>
<dbReference type="GO" id="GO:0005524">
    <property type="term" value="F:ATP binding"/>
    <property type="evidence" value="ECO:0007669"/>
    <property type="project" value="UniProtKB-UniRule"/>
</dbReference>